<keyword evidence="6" id="KW-1185">Reference proteome</keyword>
<dbReference type="EC" id="6.3.3.2" evidence="4"/>
<dbReference type="GO" id="GO:0005524">
    <property type="term" value="F:ATP binding"/>
    <property type="evidence" value="ECO:0007669"/>
    <property type="project" value="UniProtKB-KW"/>
</dbReference>
<protein>
    <recommendedName>
        <fullName evidence="4">5-formyltetrahydrofolate cyclo-ligase</fullName>
        <ecNumber evidence="4">6.3.3.2</ecNumber>
    </recommendedName>
</protein>
<keyword evidence="5" id="KW-0436">Ligase</keyword>
<dbReference type="PANTHER" id="PTHR23407">
    <property type="entry name" value="ATPASE INHIBITOR/5-FORMYLTETRAHYDROFOLATE CYCLO-LIGASE"/>
    <property type="match status" value="1"/>
</dbReference>
<dbReference type="InterPro" id="IPR002698">
    <property type="entry name" value="FTHF_cligase"/>
</dbReference>
<evidence type="ECO:0000313" key="5">
    <source>
        <dbReference type="EMBL" id="TCT26972.1"/>
    </source>
</evidence>
<evidence type="ECO:0000256" key="2">
    <source>
        <dbReference type="ARBA" id="ARBA00022741"/>
    </source>
</evidence>
<accession>A0A4R3NI55</accession>
<evidence type="ECO:0000256" key="4">
    <source>
        <dbReference type="RuleBase" id="RU361279"/>
    </source>
</evidence>
<gene>
    <name evidence="5" type="ORF">EDD68_101332</name>
</gene>
<keyword evidence="2 4" id="KW-0547">Nucleotide-binding</keyword>
<comment type="cofactor">
    <cofactor evidence="4">
        <name>Mg(2+)</name>
        <dbReference type="ChEBI" id="CHEBI:18420"/>
    </cofactor>
</comment>
<comment type="caution">
    <text evidence="5">The sequence shown here is derived from an EMBL/GenBank/DDBJ whole genome shotgun (WGS) entry which is preliminary data.</text>
</comment>
<keyword evidence="4" id="KW-0460">Magnesium</keyword>
<dbReference type="GO" id="GO:0046872">
    <property type="term" value="F:metal ion binding"/>
    <property type="evidence" value="ECO:0007669"/>
    <property type="project" value="UniProtKB-KW"/>
</dbReference>
<organism evidence="5 6">
    <name type="scientific">Melghiribacillus thermohalophilus</name>
    <dbReference type="NCBI Taxonomy" id="1324956"/>
    <lineage>
        <taxon>Bacteria</taxon>
        <taxon>Bacillati</taxon>
        <taxon>Bacillota</taxon>
        <taxon>Bacilli</taxon>
        <taxon>Bacillales</taxon>
        <taxon>Bacillaceae</taxon>
        <taxon>Melghiribacillus</taxon>
    </lineage>
</organism>
<dbReference type="Gene3D" id="3.40.50.10420">
    <property type="entry name" value="NagB/RpiA/CoA transferase-like"/>
    <property type="match status" value="1"/>
</dbReference>
<dbReference type="InterPro" id="IPR037171">
    <property type="entry name" value="NagB/RpiA_transferase-like"/>
</dbReference>
<dbReference type="InterPro" id="IPR024185">
    <property type="entry name" value="FTHF_cligase-like_sf"/>
</dbReference>
<comment type="similarity">
    <text evidence="1 4">Belongs to the 5-formyltetrahydrofolate cyclo-ligase family.</text>
</comment>
<dbReference type="PANTHER" id="PTHR23407:SF1">
    <property type="entry name" value="5-FORMYLTETRAHYDROFOLATE CYCLO-LIGASE"/>
    <property type="match status" value="1"/>
</dbReference>
<evidence type="ECO:0000256" key="1">
    <source>
        <dbReference type="ARBA" id="ARBA00010638"/>
    </source>
</evidence>
<dbReference type="EMBL" id="SMAN01000001">
    <property type="protein sequence ID" value="TCT26972.1"/>
    <property type="molecule type" value="Genomic_DNA"/>
</dbReference>
<dbReference type="SUPFAM" id="SSF100950">
    <property type="entry name" value="NagB/RpiA/CoA transferase-like"/>
    <property type="match status" value="1"/>
</dbReference>
<proteinExistence type="inferred from homology"/>
<evidence type="ECO:0000313" key="6">
    <source>
        <dbReference type="Proteomes" id="UP000294650"/>
    </source>
</evidence>
<name>A0A4R3NI55_9BACI</name>
<dbReference type="AlphaFoldDB" id="A0A4R3NI55"/>
<dbReference type="NCBIfam" id="TIGR02727">
    <property type="entry name" value="MTHFS_bact"/>
    <property type="match status" value="1"/>
</dbReference>
<keyword evidence="4" id="KW-0479">Metal-binding</keyword>
<sequence>MSPLQKTYSASGNEVTYSVLGVISNPCCTVQQGFRYIKVYIEIESEKDVDQMKDKKAFRKAGREILTNLTAVEREEIVAQILHHVQQTEWWKKAKTIGITISREFEIDTRPFIKQAWKEGKQVAIPKCFPEDDHKMVFYQFDDYSILETVYSGLLEPDILQTEPVLKESINLMFVPGLMFDRNGYRIGYGGGYYDRYLGDFSGTTISLAYSGQVVDHVPRNDYDIPVQHLVTEKGKLF</sequence>
<dbReference type="Pfam" id="PF01812">
    <property type="entry name" value="5-FTHF_cyc-lig"/>
    <property type="match status" value="1"/>
</dbReference>
<comment type="catalytic activity">
    <reaction evidence="4">
        <text>(6S)-5-formyl-5,6,7,8-tetrahydrofolate + ATP = (6R)-5,10-methenyltetrahydrofolate + ADP + phosphate</text>
        <dbReference type="Rhea" id="RHEA:10488"/>
        <dbReference type="ChEBI" id="CHEBI:30616"/>
        <dbReference type="ChEBI" id="CHEBI:43474"/>
        <dbReference type="ChEBI" id="CHEBI:57455"/>
        <dbReference type="ChEBI" id="CHEBI:57457"/>
        <dbReference type="ChEBI" id="CHEBI:456216"/>
        <dbReference type="EC" id="6.3.3.2"/>
    </reaction>
</comment>
<dbReference type="GO" id="GO:0030272">
    <property type="term" value="F:5-formyltetrahydrofolate cyclo-ligase activity"/>
    <property type="evidence" value="ECO:0007669"/>
    <property type="project" value="UniProtKB-EC"/>
</dbReference>
<dbReference type="Proteomes" id="UP000294650">
    <property type="component" value="Unassembled WGS sequence"/>
</dbReference>
<reference evidence="5 6" key="1">
    <citation type="submission" date="2019-03" db="EMBL/GenBank/DDBJ databases">
        <title>Genomic Encyclopedia of Type Strains, Phase IV (KMG-IV): sequencing the most valuable type-strain genomes for metagenomic binning, comparative biology and taxonomic classification.</title>
        <authorList>
            <person name="Goeker M."/>
        </authorList>
    </citation>
    <scope>NUCLEOTIDE SEQUENCE [LARGE SCALE GENOMIC DNA]</scope>
    <source>
        <strain evidence="5 6">DSM 25894</strain>
    </source>
</reference>
<evidence type="ECO:0000256" key="3">
    <source>
        <dbReference type="ARBA" id="ARBA00022840"/>
    </source>
</evidence>
<dbReference type="GO" id="GO:0009396">
    <property type="term" value="P:folic acid-containing compound biosynthetic process"/>
    <property type="evidence" value="ECO:0007669"/>
    <property type="project" value="TreeGrafter"/>
</dbReference>
<keyword evidence="3 4" id="KW-0067">ATP-binding</keyword>
<dbReference type="GO" id="GO:0035999">
    <property type="term" value="P:tetrahydrofolate interconversion"/>
    <property type="evidence" value="ECO:0007669"/>
    <property type="project" value="TreeGrafter"/>
</dbReference>